<evidence type="ECO:0000313" key="2">
    <source>
        <dbReference type="EMBL" id="WVN87754.1"/>
    </source>
</evidence>
<keyword evidence="1" id="KW-0812">Transmembrane</keyword>
<dbReference type="KEGG" id="cdep:91087160"/>
<reference evidence="2" key="1">
    <citation type="submission" date="2016-06" db="EMBL/GenBank/DDBJ databases">
        <authorList>
            <person name="Cuomo C."/>
            <person name="Litvintseva A."/>
            <person name="Heitman J."/>
            <person name="Chen Y."/>
            <person name="Sun S."/>
            <person name="Springer D."/>
            <person name="Dromer F."/>
            <person name="Young S."/>
            <person name="Zeng Q."/>
            <person name="Chapman S."/>
            <person name="Gujja S."/>
            <person name="Saif S."/>
            <person name="Birren B."/>
        </authorList>
    </citation>
    <scope>NUCLEOTIDE SEQUENCE</scope>
    <source>
        <strain evidence="2">CBS 7841</strain>
    </source>
</reference>
<keyword evidence="3" id="KW-1185">Reference proteome</keyword>
<sequence length="236" mass="26883">MSILTDAIRRGVNGWVTIMVIDEVKYTFPPFSEDVNWSGSKKHKSYCQRAHLIAEAQKALEHNHLRIYTWVMEEIVSLPCVKLKLGVTALIDAVPFIGSLIVFIMNFTVYLSTTKNVYAPSWLLQEILHPLLCATGLAFFFPEVGDAAASSIRPSRTAATKVKYLLELRQIISIAMSKDPRNKNINCEQLTRHFGGGEWKFSDRFCREVLGEDPKNWRQDHAQEKGRRIQDVEGMV</sequence>
<proteinExistence type="predicted"/>
<dbReference type="AlphaFoldDB" id="A0AAJ8JSX0"/>
<dbReference type="EMBL" id="CP143786">
    <property type="protein sequence ID" value="WVN87754.1"/>
    <property type="molecule type" value="Genomic_DNA"/>
</dbReference>
<feature type="transmembrane region" description="Helical" evidence="1">
    <location>
        <begin position="85"/>
        <end position="107"/>
    </location>
</feature>
<protein>
    <submittedName>
        <fullName evidence="2">Uncharacterized protein</fullName>
    </submittedName>
</protein>
<feature type="transmembrane region" description="Helical" evidence="1">
    <location>
        <begin position="127"/>
        <end position="145"/>
    </location>
</feature>
<reference evidence="2" key="2">
    <citation type="journal article" date="2022" name="Elife">
        <title>Obligate sexual reproduction of a homothallic fungus closely related to the Cryptococcus pathogenic species complex.</title>
        <authorList>
            <person name="Passer A.R."/>
            <person name="Clancey S.A."/>
            <person name="Shea T."/>
            <person name="David-Palma M."/>
            <person name="Averette A.F."/>
            <person name="Boekhout T."/>
            <person name="Porcel B.M."/>
            <person name="Nowrousian M."/>
            <person name="Cuomo C.A."/>
            <person name="Sun S."/>
            <person name="Heitman J."/>
            <person name="Coelho M.A."/>
        </authorList>
    </citation>
    <scope>NUCLEOTIDE SEQUENCE</scope>
    <source>
        <strain evidence="2">CBS 7841</strain>
    </source>
</reference>
<accession>A0AAJ8JSX0</accession>
<organism evidence="2 3">
    <name type="scientific">Cryptococcus depauperatus CBS 7841</name>
    <dbReference type="NCBI Taxonomy" id="1295531"/>
    <lineage>
        <taxon>Eukaryota</taxon>
        <taxon>Fungi</taxon>
        <taxon>Dikarya</taxon>
        <taxon>Basidiomycota</taxon>
        <taxon>Agaricomycotina</taxon>
        <taxon>Tremellomycetes</taxon>
        <taxon>Tremellales</taxon>
        <taxon>Cryptococcaceae</taxon>
        <taxon>Cryptococcus</taxon>
    </lineage>
</organism>
<evidence type="ECO:0000313" key="3">
    <source>
        <dbReference type="Proteomes" id="UP000094043"/>
    </source>
</evidence>
<dbReference type="RefSeq" id="XP_066068454.1">
    <property type="nucleotide sequence ID" value="XM_066212357.1"/>
</dbReference>
<dbReference type="Proteomes" id="UP000094043">
    <property type="component" value="Chromosome 3"/>
</dbReference>
<keyword evidence="1" id="KW-0472">Membrane</keyword>
<reference evidence="2" key="3">
    <citation type="submission" date="2024-01" db="EMBL/GenBank/DDBJ databases">
        <authorList>
            <person name="Coelho M.A."/>
            <person name="David-Palma M."/>
            <person name="Shea T."/>
            <person name="Sun S."/>
            <person name="Cuomo C.A."/>
            <person name="Heitman J."/>
        </authorList>
    </citation>
    <scope>NUCLEOTIDE SEQUENCE</scope>
    <source>
        <strain evidence="2">CBS 7841</strain>
    </source>
</reference>
<name>A0AAJ8JSX0_9TREE</name>
<gene>
    <name evidence="2" type="ORF">L203_102949</name>
</gene>
<evidence type="ECO:0000256" key="1">
    <source>
        <dbReference type="SAM" id="Phobius"/>
    </source>
</evidence>
<dbReference type="InterPro" id="IPR025187">
    <property type="entry name" value="DUF4112"/>
</dbReference>
<dbReference type="GeneID" id="91087160"/>
<dbReference type="Pfam" id="PF13430">
    <property type="entry name" value="DUF4112"/>
    <property type="match status" value="1"/>
</dbReference>
<keyword evidence="1" id="KW-1133">Transmembrane helix</keyword>